<evidence type="ECO:0000313" key="10">
    <source>
        <dbReference type="Proteomes" id="UP000540191"/>
    </source>
</evidence>
<gene>
    <name evidence="9" type="ORF">HDA30_001362</name>
</gene>
<keyword evidence="5 7" id="KW-0472">Membrane</keyword>
<keyword evidence="10" id="KW-1185">Reference proteome</keyword>
<feature type="transmembrane region" description="Helical" evidence="7">
    <location>
        <begin position="173"/>
        <end position="191"/>
    </location>
</feature>
<feature type="transmembrane region" description="Helical" evidence="7">
    <location>
        <begin position="345"/>
        <end position="370"/>
    </location>
</feature>
<evidence type="ECO:0000256" key="4">
    <source>
        <dbReference type="ARBA" id="ARBA00022989"/>
    </source>
</evidence>
<keyword evidence="3 7" id="KW-0812">Transmembrane</keyword>
<protein>
    <submittedName>
        <fullName evidence="9">Tight adherence protein B</fullName>
    </submittedName>
</protein>
<keyword evidence="2" id="KW-1003">Cell membrane</keyword>
<evidence type="ECO:0000256" key="6">
    <source>
        <dbReference type="SAM" id="MobiDB-lite"/>
    </source>
</evidence>
<dbReference type="PANTHER" id="PTHR35007:SF3">
    <property type="entry name" value="POSSIBLE CONSERVED ALANINE RICH MEMBRANE PROTEIN"/>
    <property type="match status" value="1"/>
</dbReference>
<feature type="domain" description="Type II secretion system protein GspF" evidence="8">
    <location>
        <begin position="235"/>
        <end position="359"/>
    </location>
</feature>
<evidence type="ECO:0000256" key="3">
    <source>
        <dbReference type="ARBA" id="ARBA00022692"/>
    </source>
</evidence>
<comment type="subcellular location">
    <subcellularLocation>
        <location evidence="1">Cell membrane</location>
        <topology evidence="1">Multi-pass membrane protein</topology>
    </subcellularLocation>
</comment>
<keyword evidence="4 7" id="KW-1133">Transmembrane helix</keyword>
<feature type="transmembrane region" description="Helical" evidence="7">
    <location>
        <begin position="197"/>
        <end position="216"/>
    </location>
</feature>
<feature type="region of interest" description="Disordered" evidence="6">
    <location>
        <begin position="1"/>
        <end position="26"/>
    </location>
</feature>
<dbReference type="RefSeq" id="WP_158496483.1">
    <property type="nucleotide sequence ID" value="NZ_JACHNA010000001.1"/>
</dbReference>
<name>A0A7W7GPE7_9MICC</name>
<evidence type="ECO:0000313" key="9">
    <source>
        <dbReference type="EMBL" id="MBB4735854.1"/>
    </source>
</evidence>
<proteinExistence type="predicted"/>
<feature type="compositionally biased region" description="Low complexity" evidence="6">
    <location>
        <begin position="14"/>
        <end position="26"/>
    </location>
</feature>
<evidence type="ECO:0000256" key="5">
    <source>
        <dbReference type="ARBA" id="ARBA00023136"/>
    </source>
</evidence>
<accession>A0A7W7GPE7</accession>
<evidence type="ECO:0000259" key="8">
    <source>
        <dbReference type="Pfam" id="PF00482"/>
    </source>
</evidence>
<sequence length="374" mass="39461">MTERLAAGPPPASGMPSASARRADAPAPTARLLRWWRRRRRDRSRAEADAALALRRWAGHLRTGLTTEQAWTAAAEAEECCARAEPGCCLGHVLSRLAAVHRLGGAPSAVAGPDGVDSWQTFTGLLELSHRTGTAPAVVAERFAAAREAELDAERARAAHAAGPRSTVTLLRWLPLGGLGLAWMLGAGPAVLLGDVLGWLVLAAGAFFTVAGHVWVSRLLRQARGPEHAVDAAAWLDVTAAQLGAGRSLVAALDDVASVMPSGHLLRPVTRALLWGAPWASAWSRLDDSARQEDVAQLRELGRRLRPLHATGAAGAQSLVQAAQALRQERARAAQLAAEQLAVRLVVPLGLCHLPAFVCLGVLPMLLAMLRGPA</sequence>
<dbReference type="GO" id="GO:0005886">
    <property type="term" value="C:plasma membrane"/>
    <property type="evidence" value="ECO:0007669"/>
    <property type="project" value="UniProtKB-SubCell"/>
</dbReference>
<evidence type="ECO:0000256" key="7">
    <source>
        <dbReference type="SAM" id="Phobius"/>
    </source>
</evidence>
<reference evidence="9 10" key="1">
    <citation type="submission" date="2020-08" db="EMBL/GenBank/DDBJ databases">
        <title>Sequencing the genomes of 1000 actinobacteria strains.</title>
        <authorList>
            <person name="Klenk H.-P."/>
        </authorList>
    </citation>
    <scope>NUCLEOTIDE SEQUENCE [LARGE SCALE GENOMIC DNA]</scope>
    <source>
        <strain evidence="9 10">DSM 23974</strain>
    </source>
</reference>
<dbReference type="Proteomes" id="UP000540191">
    <property type="component" value="Unassembled WGS sequence"/>
</dbReference>
<dbReference type="PANTHER" id="PTHR35007">
    <property type="entry name" value="INTEGRAL MEMBRANE PROTEIN-RELATED"/>
    <property type="match status" value="1"/>
</dbReference>
<dbReference type="EMBL" id="JACHNA010000001">
    <property type="protein sequence ID" value="MBB4735854.1"/>
    <property type="molecule type" value="Genomic_DNA"/>
</dbReference>
<dbReference type="InterPro" id="IPR018076">
    <property type="entry name" value="T2SS_GspF_dom"/>
</dbReference>
<comment type="caution">
    <text evidence="9">The sequence shown here is derived from an EMBL/GenBank/DDBJ whole genome shotgun (WGS) entry which is preliminary data.</text>
</comment>
<dbReference type="Pfam" id="PF00482">
    <property type="entry name" value="T2SSF"/>
    <property type="match status" value="1"/>
</dbReference>
<evidence type="ECO:0000256" key="1">
    <source>
        <dbReference type="ARBA" id="ARBA00004651"/>
    </source>
</evidence>
<dbReference type="AlphaFoldDB" id="A0A7W7GPE7"/>
<evidence type="ECO:0000256" key="2">
    <source>
        <dbReference type="ARBA" id="ARBA00022475"/>
    </source>
</evidence>
<organism evidence="9 10">
    <name type="scientific">Micrococcus cohnii</name>
    <dbReference type="NCBI Taxonomy" id="993416"/>
    <lineage>
        <taxon>Bacteria</taxon>
        <taxon>Bacillati</taxon>
        <taxon>Actinomycetota</taxon>
        <taxon>Actinomycetes</taxon>
        <taxon>Micrococcales</taxon>
        <taxon>Micrococcaceae</taxon>
        <taxon>Micrococcus</taxon>
    </lineage>
</organism>